<organism evidence="8 9">
    <name type="scientific">Tectimicrobiota bacterium</name>
    <dbReference type="NCBI Taxonomy" id="2528274"/>
    <lineage>
        <taxon>Bacteria</taxon>
        <taxon>Pseudomonadati</taxon>
        <taxon>Nitrospinota/Tectimicrobiota group</taxon>
        <taxon>Candidatus Tectimicrobiota</taxon>
    </lineage>
</organism>
<feature type="transmembrane region" description="Helical" evidence="6">
    <location>
        <begin position="182"/>
        <end position="203"/>
    </location>
</feature>
<dbReference type="InterPro" id="IPR000620">
    <property type="entry name" value="EamA_dom"/>
</dbReference>
<accession>A0A932I2A7</accession>
<evidence type="ECO:0000313" key="9">
    <source>
        <dbReference type="Proteomes" id="UP000782312"/>
    </source>
</evidence>
<evidence type="ECO:0000256" key="4">
    <source>
        <dbReference type="ARBA" id="ARBA00022989"/>
    </source>
</evidence>
<dbReference type="EMBL" id="JACPUR010000023">
    <property type="protein sequence ID" value="MBI3128046.1"/>
    <property type="molecule type" value="Genomic_DNA"/>
</dbReference>
<reference evidence="8" key="1">
    <citation type="submission" date="2020-07" db="EMBL/GenBank/DDBJ databases">
        <title>Huge and variable diversity of episymbiotic CPR bacteria and DPANN archaea in groundwater ecosystems.</title>
        <authorList>
            <person name="He C.Y."/>
            <person name="Keren R."/>
            <person name="Whittaker M."/>
            <person name="Farag I.F."/>
            <person name="Doudna J."/>
            <person name="Cate J.H.D."/>
            <person name="Banfield J.F."/>
        </authorList>
    </citation>
    <scope>NUCLEOTIDE SEQUENCE</scope>
    <source>
        <strain evidence="8">NC_groundwater_763_Ag_S-0.2um_68_21</strain>
    </source>
</reference>
<evidence type="ECO:0000256" key="6">
    <source>
        <dbReference type="SAM" id="Phobius"/>
    </source>
</evidence>
<evidence type="ECO:0000256" key="3">
    <source>
        <dbReference type="ARBA" id="ARBA00022692"/>
    </source>
</evidence>
<evidence type="ECO:0000256" key="1">
    <source>
        <dbReference type="ARBA" id="ARBA00004141"/>
    </source>
</evidence>
<evidence type="ECO:0000256" key="2">
    <source>
        <dbReference type="ARBA" id="ARBA00007362"/>
    </source>
</evidence>
<feature type="domain" description="EamA" evidence="7">
    <location>
        <begin position="154"/>
        <end position="289"/>
    </location>
</feature>
<comment type="caution">
    <text evidence="8">The sequence shown here is derived from an EMBL/GenBank/DDBJ whole genome shotgun (WGS) entry which is preliminary data.</text>
</comment>
<gene>
    <name evidence="8" type="ORF">HYZ11_10620</name>
</gene>
<dbReference type="InterPro" id="IPR037185">
    <property type="entry name" value="EmrE-like"/>
</dbReference>
<protein>
    <submittedName>
        <fullName evidence="8">DMT family transporter</fullName>
    </submittedName>
</protein>
<feature type="transmembrane region" description="Helical" evidence="6">
    <location>
        <begin position="64"/>
        <end position="83"/>
    </location>
</feature>
<dbReference type="PANTHER" id="PTHR32322:SF2">
    <property type="entry name" value="EAMA DOMAIN-CONTAINING PROTEIN"/>
    <property type="match status" value="1"/>
</dbReference>
<evidence type="ECO:0000313" key="8">
    <source>
        <dbReference type="EMBL" id="MBI3128046.1"/>
    </source>
</evidence>
<feature type="transmembrane region" description="Helical" evidence="6">
    <location>
        <begin position="124"/>
        <end position="142"/>
    </location>
</feature>
<comment type="subcellular location">
    <subcellularLocation>
        <location evidence="1">Membrane</location>
        <topology evidence="1">Multi-pass membrane protein</topology>
    </subcellularLocation>
</comment>
<dbReference type="Gene3D" id="1.10.3730.20">
    <property type="match status" value="1"/>
</dbReference>
<name>A0A932I2A7_UNCTE</name>
<dbReference type="SUPFAM" id="SSF103481">
    <property type="entry name" value="Multidrug resistance efflux transporter EmrE"/>
    <property type="match status" value="2"/>
</dbReference>
<feature type="transmembrane region" description="Helical" evidence="6">
    <location>
        <begin position="95"/>
        <end position="118"/>
    </location>
</feature>
<comment type="similarity">
    <text evidence="2">Belongs to the EamA transporter family.</text>
</comment>
<keyword evidence="5 6" id="KW-0472">Membrane</keyword>
<dbReference type="GO" id="GO:0016020">
    <property type="term" value="C:membrane"/>
    <property type="evidence" value="ECO:0007669"/>
    <property type="project" value="UniProtKB-SubCell"/>
</dbReference>
<proteinExistence type="inferred from homology"/>
<dbReference type="InterPro" id="IPR050638">
    <property type="entry name" value="AA-Vitamin_Transporters"/>
</dbReference>
<evidence type="ECO:0000256" key="5">
    <source>
        <dbReference type="ARBA" id="ARBA00023136"/>
    </source>
</evidence>
<feature type="transmembrane region" description="Helical" evidence="6">
    <location>
        <begin position="242"/>
        <end position="262"/>
    </location>
</feature>
<keyword evidence="3 6" id="KW-0812">Transmembrane</keyword>
<dbReference type="Proteomes" id="UP000782312">
    <property type="component" value="Unassembled WGS sequence"/>
</dbReference>
<dbReference type="AlphaFoldDB" id="A0A932I2A7"/>
<evidence type="ECO:0000259" key="7">
    <source>
        <dbReference type="Pfam" id="PF00892"/>
    </source>
</evidence>
<keyword evidence="4 6" id="KW-1133">Transmembrane helix</keyword>
<sequence>MGDLPIPPAEVRAVLGSFFFACNQITVRRLMDRSSAMTATLWVNAWMGVAALALSPFVDSYAGSPWLAVGMFLAVGLVGNAVARYSSYRSHMEVGVGRTNALVAASPIGAVIIGMALLGERPSPGVWLGVALVVGGMVLLTSERGGERRPLAKYTFAFMSTAAFAVTPYLRKMGLLSMDAPFLGIAISAFMANLMLLGTSRFMESSQRFRWDAEVMWGAFPSGLLAILAAVNYWTALRDGSLSVIAPLIRLGPIFVLLLSFLFLRGREVITRRVVVSTVVVVAGAALVTSGR</sequence>
<feature type="transmembrane region" description="Helical" evidence="6">
    <location>
        <begin position="154"/>
        <end position="170"/>
    </location>
</feature>
<dbReference type="PANTHER" id="PTHR32322">
    <property type="entry name" value="INNER MEMBRANE TRANSPORTER"/>
    <property type="match status" value="1"/>
</dbReference>
<feature type="domain" description="EamA" evidence="7">
    <location>
        <begin position="13"/>
        <end position="141"/>
    </location>
</feature>
<dbReference type="Pfam" id="PF00892">
    <property type="entry name" value="EamA"/>
    <property type="match status" value="2"/>
</dbReference>
<feature type="transmembrane region" description="Helical" evidence="6">
    <location>
        <begin position="274"/>
        <end position="291"/>
    </location>
</feature>
<feature type="transmembrane region" description="Helical" evidence="6">
    <location>
        <begin position="215"/>
        <end position="236"/>
    </location>
</feature>
<feature type="transmembrane region" description="Helical" evidence="6">
    <location>
        <begin position="39"/>
        <end position="58"/>
    </location>
</feature>